<dbReference type="InterPro" id="IPR000719">
    <property type="entry name" value="Prot_kinase_dom"/>
</dbReference>
<evidence type="ECO:0000256" key="6">
    <source>
        <dbReference type="ARBA" id="ARBA00022741"/>
    </source>
</evidence>
<dbReference type="AlphaFoldDB" id="A0ABD1Z1Z9"/>
<evidence type="ECO:0000259" key="13">
    <source>
        <dbReference type="PROSITE" id="PS50011"/>
    </source>
</evidence>
<evidence type="ECO:0000256" key="1">
    <source>
        <dbReference type="ARBA" id="ARBA00004251"/>
    </source>
</evidence>
<dbReference type="Pfam" id="PF00069">
    <property type="entry name" value="Pkinase"/>
    <property type="match status" value="1"/>
</dbReference>
<name>A0ABD1Z1Z9_9MARC</name>
<evidence type="ECO:0000256" key="3">
    <source>
        <dbReference type="ARBA" id="ARBA00022679"/>
    </source>
</evidence>
<dbReference type="GO" id="GO:0002229">
    <property type="term" value="P:defense response to oomycetes"/>
    <property type="evidence" value="ECO:0007669"/>
    <property type="project" value="UniProtKB-ARBA"/>
</dbReference>
<comment type="caution">
    <text evidence="14">The sequence shown here is derived from an EMBL/GenBank/DDBJ whole genome shotgun (WGS) entry which is preliminary data.</text>
</comment>
<evidence type="ECO:0000256" key="2">
    <source>
        <dbReference type="ARBA" id="ARBA00022475"/>
    </source>
</evidence>
<keyword evidence="10" id="KW-0472">Membrane</keyword>
<evidence type="ECO:0000256" key="7">
    <source>
        <dbReference type="ARBA" id="ARBA00022777"/>
    </source>
</evidence>
<dbReference type="InterPro" id="IPR011009">
    <property type="entry name" value="Kinase-like_dom_sf"/>
</dbReference>
<evidence type="ECO:0000256" key="8">
    <source>
        <dbReference type="ARBA" id="ARBA00022840"/>
    </source>
</evidence>
<dbReference type="PANTHER" id="PTHR47973">
    <property type="entry name" value="CYSTEINE-RICH RECEPTOR-LIKE PROTEIN KINASE 3"/>
    <property type="match status" value="1"/>
</dbReference>
<dbReference type="GO" id="GO:0005524">
    <property type="term" value="F:ATP binding"/>
    <property type="evidence" value="ECO:0007669"/>
    <property type="project" value="UniProtKB-KW"/>
</dbReference>
<dbReference type="EMBL" id="JBHFFA010000002">
    <property type="protein sequence ID" value="KAL2641525.1"/>
    <property type="molecule type" value="Genomic_DNA"/>
</dbReference>
<dbReference type="Gene3D" id="1.10.510.10">
    <property type="entry name" value="Transferase(Phosphotransferase) domain 1"/>
    <property type="match status" value="1"/>
</dbReference>
<organism evidence="14 15">
    <name type="scientific">Riccia fluitans</name>
    <dbReference type="NCBI Taxonomy" id="41844"/>
    <lineage>
        <taxon>Eukaryota</taxon>
        <taxon>Viridiplantae</taxon>
        <taxon>Streptophyta</taxon>
        <taxon>Embryophyta</taxon>
        <taxon>Marchantiophyta</taxon>
        <taxon>Marchantiopsida</taxon>
        <taxon>Marchantiidae</taxon>
        <taxon>Marchantiales</taxon>
        <taxon>Ricciaceae</taxon>
        <taxon>Riccia</taxon>
    </lineage>
</organism>
<keyword evidence="8" id="KW-0067">ATP-binding</keyword>
<dbReference type="PROSITE" id="PS00108">
    <property type="entry name" value="PROTEIN_KINASE_ST"/>
    <property type="match status" value="1"/>
</dbReference>
<evidence type="ECO:0000256" key="12">
    <source>
        <dbReference type="ARBA" id="ARBA00023180"/>
    </source>
</evidence>
<evidence type="ECO:0000256" key="5">
    <source>
        <dbReference type="ARBA" id="ARBA00022729"/>
    </source>
</evidence>
<dbReference type="PROSITE" id="PS50011">
    <property type="entry name" value="PROTEIN_KINASE_DOM"/>
    <property type="match status" value="1"/>
</dbReference>
<keyword evidence="9" id="KW-1133">Transmembrane helix</keyword>
<dbReference type="GO" id="GO:0016301">
    <property type="term" value="F:kinase activity"/>
    <property type="evidence" value="ECO:0007669"/>
    <property type="project" value="UniProtKB-KW"/>
</dbReference>
<evidence type="ECO:0000313" key="14">
    <source>
        <dbReference type="EMBL" id="KAL2641525.1"/>
    </source>
</evidence>
<evidence type="ECO:0000313" key="15">
    <source>
        <dbReference type="Proteomes" id="UP001605036"/>
    </source>
</evidence>
<dbReference type="FunFam" id="1.10.510.10:FF:000240">
    <property type="entry name" value="Lectin-domain containing receptor kinase A4.3"/>
    <property type="match status" value="1"/>
</dbReference>
<keyword evidence="5" id="KW-0732">Signal</keyword>
<evidence type="ECO:0000256" key="4">
    <source>
        <dbReference type="ARBA" id="ARBA00022692"/>
    </source>
</evidence>
<keyword evidence="15" id="KW-1185">Reference proteome</keyword>
<sequence>MLPDRSVVAVKILRPTDQNITNFLNEMVLLTGIKHKHLIQLKGCCIRDRKRLLVYEYAENKKLAYALWGRGRTCELDCDQRFKICVGIAKGLCDLHEELQPRIIHRDIKPQNILLDKNFEAKIADFDLALPLNEWSASGSIQVANQIAGTLGYFSPEYAISGIVTEKLDVFSYGILLLEIVAGRRSIDQSFTDAPRRIYLKDWAFTQYGEGTVFDIVEKLVLATGSTEQILRVIKTALSCLQENYEKRPSMSEVVNMLSGKSTDDVAVDITGQLKGQDRMYQGLFDTSFKGKGKGTEDQTSSSNHFSFTAPHCNIHMSLTKLR</sequence>
<gene>
    <name evidence="14" type="ORF">R1flu_009112</name>
</gene>
<keyword evidence="6" id="KW-0547">Nucleotide-binding</keyword>
<keyword evidence="11" id="KW-0675">Receptor</keyword>
<keyword evidence="3" id="KW-0808">Transferase</keyword>
<dbReference type="GO" id="GO:0005886">
    <property type="term" value="C:plasma membrane"/>
    <property type="evidence" value="ECO:0007669"/>
    <property type="project" value="UniProtKB-SubCell"/>
</dbReference>
<protein>
    <recommendedName>
        <fullName evidence="13">Protein kinase domain-containing protein</fullName>
    </recommendedName>
</protein>
<dbReference type="InterPro" id="IPR008271">
    <property type="entry name" value="Ser/Thr_kinase_AS"/>
</dbReference>
<dbReference type="Proteomes" id="UP001605036">
    <property type="component" value="Unassembled WGS sequence"/>
</dbReference>
<keyword evidence="4" id="KW-0812">Transmembrane</keyword>
<comment type="subcellular location">
    <subcellularLocation>
        <location evidence="1">Cell membrane</location>
        <topology evidence="1">Single-pass type I membrane protein</topology>
    </subcellularLocation>
</comment>
<keyword evidence="2" id="KW-1003">Cell membrane</keyword>
<dbReference type="SMART" id="SM00220">
    <property type="entry name" value="S_TKc"/>
    <property type="match status" value="1"/>
</dbReference>
<dbReference type="SUPFAM" id="SSF56112">
    <property type="entry name" value="Protein kinase-like (PK-like)"/>
    <property type="match status" value="1"/>
</dbReference>
<dbReference type="InterPro" id="IPR052059">
    <property type="entry name" value="CR_Ser/Thr_kinase"/>
</dbReference>
<keyword evidence="12" id="KW-0325">Glycoprotein</keyword>
<accession>A0ABD1Z1Z9</accession>
<evidence type="ECO:0000256" key="10">
    <source>
        <dbReference type="ARBA" id="ARBA00023136"/>
    </source>
</evidence>
<evidence type="ECO:0000256" key="9">
    <source>
        <dbReference type="ARBA" id="ARBA00022989"/>
    </source>
</evidence>
<proteinExistence type="predicted"/>
<dbReference type="Gene3D" id="3.30.200.20">
    <property type="entry name" value="Phosphorylase Kinase, domain 1"/>
    <property type="match status" value="1"/>
</dbReference>
<keyword evidence="7" id="KW-0418">Kinase</keyword>
<reference evidence="14 15" key="1">
    <citation type="submission" date="2024-09" db="EMBL/GenBank/DDBJ databases">
        <title>Chromosome-scale assembly of Riccia fluitans.</title>
        <authorList>
            <person name="Paukszto L."/>
            <person name="Sawicki J."/>
            <person name="Karawczyk K."/>
            <person name="Piernik-Szablinska J."/>
            <person name="Szczecinska M."/>
            <person name="Mazdziarz M."/>
        </authorList>
    </citation>
    <scope>NUCLEOTIDE SEQUENCE [LARGE SCALE GENOMIC DNA]</scope>
    <source>
        <strain evidence="14">Rf_01</strain>
        <tissue evidence="14">Aerial parts of the thallus</tissue>
    </source>
</reference>
<feature type="domain" description="Protein kinase" evidence="13">
    <location>
        <begin position="1"/>
        <end position="268"/>
    </location>
</feature>
<evidence type="ECO:0000256" key="11">
    <source>
        <dbReference type="ARBA" id="ARBA00023170"/>
    </source>
</evidence>